<dbReference type="RefSeq" id="YP_009841767.1">
    <property type="nucleotide sequence ID" value="NC_048734.1"/>
</dbReference>
<gene>
    <name evidence="1" type="primary">100</name>
    <name evidence="1" type="ORF">SEA_FOWLMOUTH_100</name>
</gene>
<name>A0A3G2KGE0_9CAUD</name>
<dbReference type="EMBL" id="MH834613">
    <property type="protein sequence ID" value="AYN58049.1"/>
    <property type="molecule type" value="Genomic_DNA"/>
</dbReference>
<protein>
    <submittedName>
        <fullName evidence="1">Uncharacterized protein</fullName>
    </submittedName>
</protein>
<sequence>MDGSKAISMMVIVAMDCEECERNMPIGSECQIAGPSDIRMVCMNCFERLNS</sequence>
<organism evidence="1 2">
    <name type="scientific">Mycobacterium phage Fowlmouth</name>
    <dbReference type="NCBI Taxonomy" id="2419978"/>
    <lineage>
        <taxon>Viruses</taxon>
        <taxon>Duplodnaviria</taxon>
        <taxon>Heunggongvirae</taxon>
        <taxon>Uroviricota</taxon>
        <taxon>Caudoviricetes</taxon>
        <taxon>Fowlmouthvirus</taxon>
        <taxon>Fowlmouthvirus fowlmouth</taxon>
    </lineage>
</organism>
<dbReference type="KEGG" id="vg:55611960"/>
<accession>A0A3G2KGE0</accession>
<proteinExistence type="predicted"/>
<keyword evidence="2" id="KW-1185">Reference proteome</keyword>
<evidence type="ECO:0000313" key="1">
    <source>
        <dbReference type="EMBL" id="AYN58049.1"/>
    </source>
</evidence>
<dbReference type="Proteomes" id="UP000278789">
    <property type="component" value="Segment"/>
</dbReference>
<dbReference type="GeneID" id="55611960"/>
<evidence type="ECO:0000313" key="2">
    <source>
        <dbReference type="Proteomes" id="UP000278789"/>
    </source>
</evidence>
<reference evidence="1" key="1">
    <citation type="submission" date="2018-09" db="EMBL/GenBank/DDBJ databases">
        <authorList>
            <person name="Bryant B."/>
            <person name="Burch A."/>
            <person name="Dorissaint R."/>
            <person name="Douthitt C."/>
            <person name="Garofalo J."/>
            <person name="Kuiack J."/>
            <person name="Marcillon S."/>
            <person name="Moreno J."/>
            <person name="Norus J."/>
            <person name="Parks M."/>
            <person name="Peroza J."/>
            <person name="Wilse K."/>
            <person name="Wiersma-Koch H."/>
            <person name="D'Elia T."/>
            <person name="Garlena R.A."/>
            <person name="Russell D.A."/>
            <person name="Pope W.H."/>
            <person name="Jacobs-Sera D."/>
            <person name="Hatfull G.F."/>
        </authorList>
    </citation>
    <scope>NUCLEOTIDE SEQUENCE [LARGE SCALE GENOMIC DNA]</scope>
</reference>